<dbReference type="SUPFAM" id="SSF54236">
    <property type="entry name" value="Ubiquitin-like"/>
    <property type="match status" value="1"/>
</dbReference>
<comment type="caution">
    <text evidence="1">The sequence shown here is derived from an EMBL/GenBank/DDBJ whole genome shotgun (WGS) entry which is preliminary data.</text>
</comment>
<dbReference type="Gene3D" id="3.10.20.90">
    <property type="entry name" value="Phosphatidylinositol 3-kinase Catalytic Subunit, Chain A, domain 1"/>
    <property type="match status" value="1"/>
</dbReference>
<dbReference type="Proteomes" id="UP001491310">
    <property type="component" value="Unassembled WGS sequence"/>
</dbReference>
<keyword evidence="2" id="KW-1185">Reference proteome</keyword>
<protein>
    <recommendedName>
        <fullName evidence="3">Ubiquitin-like domain-containing protein</fullName>
    </recommendedName>
</protein>
<accession>A0ABR2YXQ0</accession>
<evidence type="ECO:0000313" key="2">
    <source>
        <dbReference type="Proteomes" id="UP001491310"/>
    </source>
</evidence>
<dbReference type="EMBL" id="JALJOT010000003">
    <property type="protein sequence ID" value="KAK9916451.1"/>
    <property type="molecule type" value="Genomic_DNA"/>
</dbReference>
<evidence type="ECO:0008006" key="3">
    <source>
        <dbReference type="Google" id="ProtNLM"/>
    </source>
</evidence>
<organism evidence="1 2">
    <name type="scientific">Coccomyxa subellipsoidea</name>
    <dbReference type="NCBI Taxonomy" id="248742"/>
    <lineage>
        <taxon>Eukaryota</taxon>
        <taxon>Viridiplantae</taxon>
        <taxon>Chlorophyta</taxon>
        <taxon>core chlorophytes</taxon>
        <taxon>Trebouxiophyceae</taxon>
        <taxon>Trebouxiophyceae incertae sedis</taxon>
        <taxon>Coccomyxaceae</taxon>
        <taxon>Coccomyxa</taxon>
    </lineage>
</organism>
<reference evidence="1 2" key="1">
    <citation type="journal article" date="2024" name="Nat. Commun.">
        <title>Phylogenomics reveals the evolutionary origins of lichenization in chlorophyte algae.</title>
        <authorList>
            <person name="Puginier C."/>
            <person name="Libourel C."/>
            <person name="Otte J."/>
            <person name="Skaloud P."/>
            <person name="Haon M."/>
            <person name="Grisel S."/>
            <person name="Petersen M."/>
            <person name="Berrin J.G."/>
            <person name="Delaux P.M."/>
            <person name="Dal Grande F."/>
            <person name="Keller J."/>
        </authorList>
    </citation>
    <scope>NUCLEOTIDE SEQUENCE [LARGE SCALE GENOMIC DNA]</scope>
    <source>
        <strain evidence="1 2">SAG 216-7</strain>
    </source>
</reference>
<evidence type="ECO:0000313" key="1">
    <source>
        <dbReference type="EMBL" id="KAK9916451.1"/>
    </source>
</evidence>
<sequence>MIEESTSRPRAGEADSEERVIIIIRPKDSHQLHRVWVPCVATISEVKEALQGETGIPAASQVLSRKLYKVEQ</sequence>
<dbReference type="InterPro" id="IPR029071">
    <property type="entry name" value="Ubiquitin-like_domsf"/>
</dbReference>
<gene>
    <name evidence="1" type="ORF">WJX75_002739</name>
</gene>
<name>A0ABR2YXQ0_9CHLO</name>
<proteinExistence type="predicted"/>